<dbReference type="WBParaSite" id="nRc.2.0.1.t31375-RA">
    <property type="protein sequence ID" value="nRc.2.0.1.t31375-RA"/>
    <property type="gene ID" value="nRc.2.0.1.g31375"/>
</dbReference>
<sequence length="123" mass="13922">MHLKLEALYFCRPSFLRHDVDVINALPADPILFPKPLTLAKYHLLAEKRDRSKNKSVFFERTECCGNLLPLLESSHENLSVVNTAFFSRAKQIPTDCILDAPTTFHGGAVVTKKDVNYFSITN</sequence>
<organism evidence="1 2">
    <name type="scientific">Romanomermis culicivorax</name>
    <name type="common">Nematode worm</name>
    <dbReference type="NCBI Taxonomy" id="13658"/>
    <lineage>
        <taxon>Eukaryota</taxon>
        <taxon>Metazoa</taxon>
        <taxon>Ecdysozoa</taxon>
        <taxon>Nematoda</taxon>
        <taxon>Enoplea</taxon>
        <taxon>Dorylaimia</taxon>
        <taxon>Mermithida</taxon>
        <taxon>Mermithoidea</taxon>
        <taxon>Mermithidae</taxon>
        <taxon>Romanomermis</taxon>
    </lineage>
</organism>
<proteinExistence type="predicted"/>
<reference evidence="2" key="1">
    <citation type="submission" date="2022-11" db="UniProtKB">
        <authorList>
            <consortium name="WormBaseParasite"/>
        </authorList>
    </citation>
    <scope>IDENTIFICATION</scope>
</reference>
<accession>A0A915JZH6</accession>
<name>A0A915JZH6_ROMCU</name>
<evidence type="ECO:0000313" key="2">
    <source>
        <dbReference type="WBParaSite" id="nRc.2.0.1.t31375-RA"/>
    </source>
</evidence>
<keyword evidence="1" id="KW-1185">Reference proteome</keyword>
<protein>
    <submittedName>
        <fullName evidence="2">Uncharacterized protein</fullName>
    </submittedName>
</protein>
<dbReference type="Proteomes" id="UP000887565">
    <property type="component" value="Unplaced"/>
</dbReference>
<evidence type="ECO:0000313" key="1">
    <source>
        <dbReference type="Proteomes" id="UP000887565"/>
    </source>
</evidence>
<dbReference type="AlphaFoldDB" id="A0A915JZH6"/>